<reference evidence="3" key="2">
    <citation type="submission" date="2025-04" db="UniProtKB">
        <authorList>
            <consortium name="RefSeq"/>
        </authorList>
    </citation>
    <scope>IDENTIFICATION</scope>
</reference>
<gene>
    <name evidence="3" type="primary">LOC108043474</name>
    <name evidence="1" type="synonym">108043474</name>
</gene>
<dbReference type="RefSeq" id="XP_016977690.1">
    <property type="nucleotide sequence ID" value="XM_017122201.1"/>
</dbReference>
<proteinExistence type="predicted"/>
<protein>
    <submittedName>
        <fullName evidence="3">Uncharacterized protein LOC108043474</fullName>
    </submittedName>
</protein>
<reference evidence="2" key="1">
    <citation type="journal article" date="2021" name="Elife">
        <title>Highly contiguous assemblies of 101 drosophilid genomes.</title>
        <authorList>
            <person name="Kim B.Y."/>
            <person name="Wang J.R."/>
            <person name="Miller D.E."/>
            <person name="Barmina O."/>
            <person name="Delaney E."/>
            <person name="Thompson A."/>
            <person name="Comeault A.A."/>
            <person name="Peede D."/>
            <person name="D'Agostino E.R."/>
            <person name="Pelaez J."/>
            <person name="Aguilar J.M."/>
            <person name="Haji D."/>
            <person name="Matsunaga T."/>
            <person name="Armstrong E.E."/>
            <person name="Zych M."/>
            <person name="Ogawa Y."/>
            <person name="Stamenkovic-Radak M."/>
            <person name="Jelic M."/>
            <person name="Veselinovic M.S."/>
            <person name="Tanaskovic M."/>
            <person name="Eric P."/>
            <person name="Gao J.J."/>
            <person name="Katoh T.K."/>
            <person name="Toda M.J."/>
            <person name="Watabe H."/>
            <person name="Watada M."/>
            <person name="Davis J.S."/>
            <person name="Moyle L.C."/>
            <person name="Manoli G."/>
            <person name="Bertolini E."/>
            <person name="Kostal V."/>
            <person name="Hawley R.S."/>
            <person name="Takahashi A."/>
            <person name="Jones C.D."/>
            <person name="Price D.K."/>
            <person name="Whiteman N."/>
            <person name="Kopp A."/>
            <person name="Matute D.R."/>
            <person name="Petrov D.A."/>
        </authorList>
    </citation>
    <scope>NUCLEOTIDE SEQUENCE [LARGE SCALE GENOMIC DNA]</scope>
</reference>
<sequence length="278" mass="31941">MFLQQRLYGAIFARILSSRHSLMSRPPSRCSPLVWRLSHPVQPIGKCRKPSLLEQQREQPNPFGEDYRIYQQNVDLDAFFGEEPKYEKVSDVCLLNDHFILVKMPPPDPSPPPLKSKIPRCFKCNRGSRVSPILEEADEQSSPAKSTCLQPWSTRDQDEIEVFESSIRLSNTPSQAPQEVPAIVEQPHPTLQLEAIQSVVPGQLQVPSTSRGPLHWFLWPFRRRLNHSRGKSKPQLAAVHKTYFVRWNKPPDTLWPGFGVDTVEEKKSELRRCRSAVF</sequence>
<accession>A0A6P4EHN7</accession>
<reference evidence="1" key="3">
    <citation type="submission" date="2025-05" db="UniProtKB">
        <authorList>
            <consortium name="EnsemblMetazoa"/>
        </authorList>
    </citation>
    <scope>IDENTIFICATION</scope>
</reference>
<dbReference type="OrthoDB" id="8007260at2759"/>
<keyword evidence="2" id="KW-1185">Reference proteome</keyword>
<name>A0A6P4EHN7_DRORH</name>
<dbReference type="EnsemblMetazoa" id="XM_017122201.1">
    <property type="protein sequence ID" value="XP_016977690.1"/>
    <property type="gene ID" value="LOC108043474"/>
</dbReference>
<organism evidence="3">
    <name type="scientific">Drosophila rhopaloa</name>
    <name type="common">Fruit fly</name>
    <dbReference type="NCBI Taxonomy" id="1041015"/>
    <lineage>
        <taxon>Eukaryota</taxon>
        <taxon>Metazoa</taxon>
        <taxon>Ecdysozoa</taxon>
        <taxon>Arthropoda</taxon>
        <taxon>Hexapoda</taxon>
        <taxon>Insecta</taxon>
        <taxon>Pterygota</taxon>
        <taxon>Neoptera</taxon>
        <taxon>Endopterygota</taxon>
        <taxon>Diptera</taxon>
        <taxon>Brachycera</taxon>
        <taxon>Muscomorpha</taxon>
        <taxon>Ephydroidea</taxon>
        <taxon>Drosophilidae</taxon>
        <taxon>Drosophila</taxon>
        <taxon>Sophophora</taxon>
    </lineage>
</organism>
<dbReference type="Proteomes" id="UP001652680">
    <property type="component" value="Unassembled WGS sequence"/>
</dbReference>
<evidence type="ECO:0000313" key="1">
    <source>
        <dbReference type="EnsemblMetazoa" id="XP_016977690.1"/>
    </source>
</evidence>
<dbReference type="AlphaFoldDB" id="A0A6P4EHN7"/>
<evidence type="ECO:0000313" key="3">
    <source>
        <dbReference type="RefSeq" id="XP_016977690.1"/>
    </source>
</evidence>
<evidence type="ECO:0000313" key="2">
    <source>
        <dbReference type="Proteomes" id="UP001652680"/>
    </source>
</evidence>
<dbReference type="GeneID" id="108043474"/>